<dbReference type="SUPFAM" id="SSF51735">
    <property type="entry name" value="NAD(P)-binding Rossmann-fold domains"/>
    <property type="match status" value="1"/>
</dbReference>
<dbReference type="PANTHER" id="PTHR32338:SF10">
    <property type="entry name" value="N-ACETYL-GAMMA-GLUTAMYL-PHOSPHATE REDUCTASE, CHLOROPLASTIC-RELATED"/>
    <property type="match status" value="1"/>
</dbReference>
<gene>
    <name evidence="10" type="ORF">GBAR_LOCUS5075</name>
</gene>
<protein>
    <recommendedName>
        <fullName evidence="2">N-acetyl-gamma-glutamyl-phosphate reductase</fullName>
        <ecNumber evidence="2">1.2.1.38</ecNumber>
    </recommendedName>
</protein>
<keyword evidence="5" id="KW-0521">NADP</keyword>
<dbReference type="Pfam" id="PF01118">
    <property type="entry name" value="Semialdhyde_dh"/>
    <property type="match status" value="1"/>
</dbReference>
<dbReference type="InterPro" id="IPR058924">
    <property type="entry name" value="AGPR_dimerisation_dom"/>
</dbReference>
<dbReference type="FunFam" id="3.30.360.10:FF:000014">
    <property type="entry name" value="N-acetyl-gamma-glutamyl-phosphate reductase"/>
    <property type="match status" value="1"/>
</dbReference>
<dbReference type="AlphaFoldDB" id="A0AA35RAF9"/>
<evidence type="ECO:0000259" key="9">
    <source>
        <dbReference type="SMART" id="SM00859"/>
    </source>
</evidence>
<dbReference type="HAMAP" id="MF_00150">
    <property type="entry name" value="ArgC_type1"/>
    <property type="match status" value="1"/>
</dbReference>
<dbReference type="InterPro" id="IPR011004">
    <property type="entry name" value="Trimer_LpxA-like_sf"/>
</dbReference>
<dbReference type="GO" id="GO:0051287">
    <property type="term" value="F:NAD binding"/>
    <property type="evidence" value="ECO:0007669"/>
    <property type="project" value="InterPro"/>
</dbReference>
<sequence>MSHPSSGTGNTARVGVLGASGYTGGELLRLLASHDGFSVGLLTAERRAGQSLGAVFPHLGGAGFPDLVKIEDAAWDALDAVFCCLPHGTTQEVVAALPGHLKVVDLSADFRLADPEVYAECSHATTVRGARLVANPGCYPTASQLPLAPLLEDGLIESEDIIIDAKSGVSGAGREAKQGSLFAEVGEGVHAYGVAHHRHAPEIEQGLSAAAGTPIRVNFTPHLIPMNRGILATIYVRSRAGADALREALARRYADEPFVRVLPAGAAPATRHVRGSNHCLIGVFDDRIEGRAILISAIDNLVKGASGQAIQNMNLMHALPETTGLEQAPLFPRGSGAYVAPNAFVAAGSSVIGDVVLGAQSSVWFNCVLRGDVNYIRVGARSNVQDGTIIHTATADGPTLIGEDVVVGHMCLLHACVLEDGCMIGMGATVMDYAVVETGAWVAAGALVTPGKRHRPALR</sequence>
<dbReference type="InterPro" id="IPR050085">
    <property type="entry name" value="AGPR"/>
</dbReference>
<dbReference type="NCBIfam" id="TIGR01850">
    <property type="entry name" value="argC"/>
    <property type="match status" value="1"/>
</dbReference>
<evidence type="ECO:0000256" key="3">
    <source>
        <dbReference type="ARBA" id="ARBA00022571"/>
    </source>
</evidence>
<dbReference type="EMBL" id="CASHTH010000748">
    <property type="protein sequence ID" value="CAI8007158.1"/>
    <property type="molecule type" value="Genomic_DNA"/>
</dbReference>
<evidence type="ECO:0000256" key="2">
    <source>
        <dbReference type="ARBA" id="ARBA00013072"/>
    </source>
</evidence>
<dbReference type="GO" id="GO:0070401">
    <property type="term" value="F:NADP+ binding"/>
    <property type="evidence" value="ECO:0007669"/>
    <property type="project" value="InterPro"/>
</dbReference>
<dbReference type="Gene3D" id="3.30.360.10">
    <property type="entry name" value="Dihydrodipicolinate Reductase, domain 2"/>
    <property type="match status" value="1"/>
</dbReference>
<dbReference type="InterPro" id="IPR000534">
    <property type="entry name" value="Semialdehyde_DH_NAD-bd"/>
</dbReference>
<dbReference type="GO" id="GO:0003942">
    <property type="term" value="F:N-acetyl-gamma-glutamyl-phosphate reductase activity"/>
    <property type="evidence" value="ECO:0007669"/>
    <property type="project" value="UniProtKB-EC"/>
</dbReference>
<dbReference type="Gene3D" id="3.40.50.720">
    <property type="entry name" value="NAD(P)-binding Rossmann-like Domain"/>
    <property type="match status" value="1"/>
</dbReference>
<dbReference type="SUPFAM" id="SSF55347">
    <property type="entry name" value="Glyceraldehyde-3-phosphate dehydrogenase-like, C-terminal domain"/>
    <property type="match status" value="1"/>
</dbReference>
<dbReference type="PANTHER" id="PTHR32338">
    <property type="entry name" value="N-ACETYL-GAMMA-GLUTAMYL-PHOSPHATE REDUCTASE, CHLOROPLASTIC-RELATED-RELATED"/>
    <property type="match status" value="1"/>
</dbReference>
<reference evidence="10" key="1">
    <citation type="submission" date="2023-03" db="EMBL/GenBank/DDBJ databases">
        <authorList>
            <person name="Steffen K."/>
            <person name="Cardenas P."/>
        </authorList>
    </citation>
    <scope>NUCLEOTIDE SEQUENCE</scope>
</reference>
<keyword evidence="6" id="KW-0560">Oxidoreductase</keyword>
<dbReference type="PROSITE" id="PS01224">
    <property type="entry name" value="ARGC"/>
    <property type="match status" value="1"/>
</dbReference>
<evidence type="ECO:0000313" key="10">
    <source>
        <dbReference type="EMBL" id="CAI8007158.1"/>
    </source>
</evidence>
<evidence type="ECO:0000256" key="6">
    <source>
        <dbReference type="ARBA" id="ARBA00023002"/>
    </source>
</evidence>
<proteinExistence type="inferred from homology"/>
<dbReference type="CDD" id="cd17895">
    <property type="entry name" value="AGPR_1_N"/>
    <property type="match status" value="1"/>
</dbReference>
<evidence type="ECO:0000256" key="4">
    <source>
        <dbReference type="ARBA" id="ARBA00022605"/>
    </source>
</evidence>
<keyword evidence="3" id="KW-0055">Arginine biosynthesis</keyword>
<evidence type="ECO:0000313" key="11">
    <source>
        <dbReference type="Proteomes" id="UP001174909"/>
    </source>
</evidence>
<dbReference type="SMART" id="SM00859">
    <property type="entry name" value="Semialdhyde_dh"/>
    <property type="match status" value="1"/>
</dbReference>
<comment type="pathway">
    <text evidence="1">Amino-acid biosynthesis; L-arginine biosynthesis; N(2)-acetyl-L-ornithine from L-glutamate: step 3/4.</text>
</comment>
<dbReference type="Proteomes" id="UP001174909">
    <property type="component" value="Unassembled WGS sequence"/>
</dbReference>
<name>A0AA35RAF9_GEOBA</name>
<evidence type="ECO:0000256" key="7">
    <source>
        <dbReference type="ARBA" id="ARBA00050557"/>
    </source>
</evidence>
<dbReference type="InterPro" id="IPR047324">
    <property type="entry name" value="LbH_gamma_CA-like"/>
</dbReference>
<dbReference type="GO" id="GO:0006526">
    <property type="term" value="P:L-arginine biosynthetic process"/>
    <property type="evidence" value="ECO:0007669"/>
    <property type="project" value="UniProtKB-KW"/>
</dbReference>
<dbReference type="InterPro" id="IPR000706">
    <property type="entry name" value="AGPR_type-1"/>
</dbReference>
<keyword evidence="11" id="KW-1185">Reference proteome</keyword>
<comment type="catalytic activity">
    <reaction evidence="7">
        <text>N-acetyl-L-glutamate 5-semialdehyde + phosphate + NADP(+) = N-acetyl-L-glutamyl 5-phosphate + NADPH + H(+)</text>
        <dbReference type="Rhea" id="RHEA:21588"/>
        <dbReference type="ChEBI" id="CHEBI:15378"/>
        <dbReference type="ChEBI" id="CHEBI:29123"/>
        <dbReference type="ChEBI" id="CHEBI:43474"/>
        <dbReference type="ChEBI" id="CHEBI:57783"/>
        <dbReference type="ChEBI" id="CHEBI:57936"/>
        <dbReference type="ChEBI" id="CHEBI:58349"/>
        <dbReference type="EC" id="1.2.1.38"/>
    </reaction>
</comment>
<organism evidence="10 11">
    <name type="scientific">Geodia barretti</name>
    <name type="common">Barrett's horny sponge</name>
    <dbReference type="NCBI Taxonomy" id="519541"/>
    <lineage>
        <taxon>Eukaryota</taxon>
        <taxon>Metazoa</taxon>
        <taxon>Porifera</taxon>
        <taxon>Demospongiae</taxon>
        <taxon>Heteroscleromorpha</taxon>
        <taxon>Tetractinellida</taxon>
        <taxon>Astrophorina</taxon>
        <taxon>Geodiidae</taxon>
        <taxon>Geodia</taxon>
    </lineage>
</organism>
<dbReference type="Gene3D" id="2.160.10.10">
    <property type="entry name" value="Hexapeptide repeat proteins"/>
    <property type="match status" value="1"/>
</dbReference>
<evidence type="ECO:0000256" key="5">
    <source>
        <dbReference type="ARBA" id="ARBA00022857"/>
    </source>
</evidence>
<evidence type="ECO:0000256" key="8">
    <source>
        <dbReference type="PROSITE-ProRule" id="PRU10010"/>
    </source>
</evidence>
<feature type="domain" description="Semialdehyde dehydrogenase NAD-binding" evidence="9">
    <location>
        <begin position="13"/>
        <end position="124"/>
    </location>
</feature>
<accession>A0AA35RAF9</accession>
<feature type="active site" evidence="8">
    <location>
        <position position="138"/>
    </location>
</feature>
<dbReference type="CDD" id="cd04645">
    <property type="entry name" value="LbH_gamma_CA_like"/>
    <property type="match status" value="1"/>
</dbReference>
<dbReference type="EC" id="1.2.1.38" evidence="2"/>
<evidence type="ECO:0000256" key="1">
    <source>
        <dbReference type="ARBA" id="ARBA00004862"/>
    </source>
</evidence>
<dbReference type="InterPro" id="IPR036291">
    <property type="entry name" value="NAD(P)-bd_dom_sf"/>
</dbReference>
<keyword evidence="4" id="KW-0028">Amino-acid biosynthesis</keyword>
<dbReference type="InterPro" id="IPR023013">
    <property type="entry name" value="AGPR_AS"/>
</dbReference>
<dbReference type="SUPFAM" id="SSF51161">
    <property type="entry name" value="Trimeric LpxA-like enzymes"/>
    <property type="match status" value="1"/>
</dbReference>
<dbReference type="CDD" id="cd23934">
    <property type="entry name" value="AGPR_1_C"/>
    <property type="match status" value="1"/>
</dbReference>
<dbReference type="Pfam" id="PF22698">
    <property type="entry name" value="Semialdhyde_dhC_1"/>
    <property type="match status" value="1"/>
</dbReference>
<comment type="caution">
    <text evidence="10">The sequence shown here is derived from an EMBL/GenBank/DDBJ whole genome shotgun (WGS) entry which is preliminary data.</text>
</comment>